<evidence type="ECO:0008006" key="3">
    <source>
        <dbReference type="Google" id="ProtNLM"/>
    </source>
</evidence>
<sequence>MKPEDRYHRFVRWSDEDQCYIGYCPDLYFGGTCHGEQEEATYAELCSIVRDEIAHRLAKGEVLPKPAVRATRDLDFAAA</sequence>
<organism evidence="1 2">
    <name type="scientific">Luteolibacter yonseiensis</name>
    <dbReference type="NCBI Taxonomy" id="1144680"/>
    <lineage>
        <taxon>Bacteria</taxon>
        <taxon>Pseudomonadati</taxon>
        <taxon>Verrucomicrobiota</taxon>
        <taxon>Verrucomicrobiia</taxon>
        <taxon>Verrucomicrobiales</taxon>
        <taxon>Verrucomicrobiaceae</taxon>
        <taxon>Luteolibacter</taxon>
    </lineage>
</organism>
<evidence type="ECO:0000313" key="2">
    <source>
        <dbReference type="Proteomes" id="UP000600139"/>
    </source>
</evidence>
<name>A0A934VBN4_9BACT</name>
<reference evidence="1" key="1">
    <citation type="submission" date="2021-01" db="EMBL/GenBank/DDBJ databases">
        <title>Modified the classification status of verrucomicrobia.</title>
        <authorList>
            <person name="Feng X."/>
        </authorList>
    </citation>
    <scope>NUCLEOTIDE SEQUENCE</scope>
    <source>
        <strain evidence="1">JCM 18052</strain>
    </source>
</reference>
<protein>
    <recommendedName>
        <fullName evidence="3">Pilus assembly protein HicB</fullName>
    </recommendedName>
</protein>
<dbReference type="InterPro" id="IPR035069">
    <property type="entry name" value="TTHA1013/TTHA0281-like"/>
</dbReference>
<dbReference type="AlphaFoldDB" id="A0A934VBN4"/>
<proteinExistence type="predicted"/>
<dbReference type="Proteomes" id="UP000600139">
    <property type="component" value="Unassembled WGS sequence"/>
</dbReference>
<comment type="caution">
    <text evidence="1">The sequence shown here is derived from an EMBL/GenBank/DDBJ whole genome shotgun (WGS) entry which is preliminary data.</text>
</comment>
<keyword evidence="2" id="KW-1185">Reference proteome</keyword>
<accession>A0A934VBN4</accession>
<gene>
    <name evidence="1" type="ORF">JIN84_17720</name>
</gene>
<dbReference type="RefSeq" id="WP_200352403.1">
    <property type="nucleotide sequence ID" value="NZ_BAABHZ010000001.1"/>
</dbReference>
<dbReference type="EMBL" id="JAENIK010000012">
    <property type="protein sequence ID" value="MBK1817463.1"/>
    <property type="molecule type" value="Genomic_DNA"/>
</dbReference>
<evidence type="ECO:0000313" key="1">
    <source>
        <dbReference type="EMBL" id="MBK1817463.1"/>
    </source>
</evidence>
<dbReference type="SUPFAM" id="SSF143100">
    <property type="entry name" value="TTHA1013/TTHA0281-like"/>
    <property type="match status" value="1"/>
</dbReference>